<dbReference type="Pfam" id="PF12833">
    <property type="entry name" value="HTH_18"/>
    <property type="match status" value="1"/>
</dbReference>
<dbReference type="PANTHER" id="PTHR47893:SF1">
    <property type="entry name" value="REGULATORY PROTEIN PCHR"/>
    <property type="match status" value="1"/>
</dbReference>
<feature type="domain" description="HTH araC/xylS-type" evidence="3">
    <location>
        <begin position="236"/>
        <end position="334"/>
    </location>
</feature>
<keyword evidence="2" id="KW-0804">Transcription</keyword>
<keyword evidence="1" id="KW-0805">Transcription regulation</keyword>
<dbReference type="EMBL" id="JAMSCK010000005">
    <property type="protein sequence ID" value="MCM8570438.1"/>
    <property type="molecule type" value="Genomic_DNA"/>
</dbReference>
<evidence type="ECO:0000256" key="1">
    <source>
        <dbReference type="ARBA" id="ARBA00023015"/>
    </source>
</evidence>
<evidence type="ECO:0000256" key="2">
    <source>
        <dbReference type="ARBA" id="ARBA00023163"/>
    </source>
</evidence>
<protein>
    <submittedName>
        <fullName evidence="4">AraC family transcriptional regulator</fullName>
    </submittedName>
</protein>
<dbReference type="SUPFAM" id="SSF46689">
    <property type="entry name" value="Homeodomain-like"/>
    <property type="match status" value="1"/>
</dbReference>
<keyword evidence="5" id="KW-1185">Reference proteome</keyword>
<dbReference type="SMART" id="SM00342">
    <property type="entry name" value="HTH_ARAC"/>
    <property type="match status" value="1"/>
</dbReference>
<dbReference type="InterPro" id="IPR053142">
    <property type="entry name" value="PchR_regulatory_protein"/>
</dbReference>
<evidence type="ECO:0000313" key="4">
    <source>
        <dbReference type="EMBL" id="MCM8570438.1"/>
    </source>
</evidence>
<sequence length="351" mass="40621">MKTYHLELNDVDDFIPEFANELGVSYSEHLGEFNITVPQKKGEGEIRGINFPNGIGLYSYHCKFYEDIKLKLSLPNIKPIRFLYCIEGELDSYFHNNEDFVTIKNHQFLIAAPKDAETHNLVFKKDTEIALCYLEIDRLKFQQYFSFDLNQLEPIFYKIFSDTKAKHRISKSGSFSLKTAETIKEIKNCEIDGFPRVNFIGAKALEILSYMLTRFKKEKQIFQNKELRERDMKAVEKVVEYIDCNISKVGTVNDLAKIAGMNSNKLQEAFQIIYGKTVNEYLRDIRLTKALNMLTSGNRNVSEVVYELGLSSRSYFSKIFKAKYGISPRRILSRQSKSRPKALKNKGPETP</sequence>
<dbReference type="InterPro" id="IPR018060">
    <property type="entry name" value="HTH_AraC"/>
</dbReference>
<reference evidence="4" key="1">
    <citation type="submission" date="2022-06" db="EMBL/GenBank/DDBJ databases">
        <title>Gramella sediminis sp. nov., isolated from deep-sea sediment of the Indian Ocean.</title>
        <authorList>
            <person name="Yang L."/>
        </authorList>
    </citation>
    <scope>NUCLEOTIDE SEQUENCE</scope>
    <source>
        <strain evidence="4">HMD3159</strain>
    </source>
</reference>
<evidence type="ECO:0000313" key="5">
    <source>
        <dbReference type="Proteomes" id="UP001155077"/>
    </source>
</evidence>
<comment type="caution">
    <text evidence="4">The sequence shown here is derived from an EMBL/GenBank/DDBJ whole genome shotgun (WGS) entry which is preliminary data.</text>
</comment>
<proteinExistence type="predicted"/>
<accession>A0ABT0Z3X6</accession>
<dbReference type="InterPro" id="IPR009057">
    <property type="entry name" value="Homeodomain-like_sf"/>
</dbReference>
<dbReference type="Proteomes" id="UP001155077">
    <property type="component" value="Unassembled WGS sequence"/>
</dbReference>
<dbReference type="PANTHER" id="PTHR47893">
    <property type="entry name" value="REGULATORY PROTEIN PCHR"/>
    <property type="match status" value="1"/>
</dbReference>
<dbReference type="RefSeq" id="WP_252114560.1">
    <property type="nucleotide sequence ID" value="NZ_JAMSCK010000005.1"/>
</dbReference>
<evidence type="ECO:0000259" key="3">
    <source>
        <dbReference type="PROSITE" id="PS01124"/>
    </source>
</evidence>
<organism evidence="4 5">
    <name type="scientific">Gramella jeungdoensis</name>
    <dbReference type="NCBI Taxonomy" id="708091"/>
    <lineage>
        <taxon>Bacteria</taxon>
        <taxon>Pseudomonadati</taxon>
        <taxon>Bacteroidota</taxon>
        <taxon>Flavobacteriia</taxon>
        <taxon>Flavobacteriales</taxon>
        <taxon>Flavobacteriaceae</taxon>
        <taxon>Christiangramia</taxon>
    </lineage>
</organism>
<dbReference type="Gene3D" id="1.10.10.60">
    <property type="entry name" value="Homeodomain-like"/>
    <property type="match status" value="1"/>
</dbReference>
<dbReference type="PROSITE" id="PS01124">
    <property type="entry name" value="HTH_ARAC_FAMILY_2"/>
    <property type="match status" value="1"/>
</dbReference>
<gene>
    <name evidence="4" type="ORF">NE848_13675</name>
</gene>
<name>A0ABT0Z3X6_9FLAO</name>